<proteinExistence type="predicted"/>
<accession>A0ACA9LF84</accession>
<organism evidence="1 2">
    <name type="scientific">Acaulospora colombiana</name>
    <dbReference type="NCBI Taxonomy" id="27376"/>
    <lineage>
        <taxon>Eukaryota</taxon>
        <taxon>Fungi</taxon>
        <taxon>Fungi incertae sedis</taxon>
        <taxon>Mucoromycota</taxon>
        <taxon>Glomeromycotina</taxon>
        <taxon>Glomeromycetes</taxon>
        <taxon>Diversisporales</taxon>
        <taxon>Acaulosporaceae</taxon>
        <taxon>Acaulospora</taxon>
    </lineage>
</organism>
<evidence type="ECO:0000313" key="1">
    <source>
        <dbReference type="EMBL" id="CAG8527378.1"/>
    </source>
</evidence>
<keyword evidence="2" id="KW-1185">Reference proteome</keyword>
<reference evidence="1" key="1">
    <citation type="submission" date="2021-06" db="EMBL/GenBank/DDBJ databases">
        <authorList>
            <person name="Kallberg Y."/>
            <person name="Tangrot J."/>
            <person name="Rosling A."/>
        </authorList>
    </citation>
    <scope>NUCLEOTIDE SEQUENCE</scope>
    <source>
        <strain evidence="1">CL356</strain>
    </source>
</reference>
<protein>
    <submittedName>
        <fullName evidence="1">13435_t:CDS:1</fullName>
    </submittedName>
</protein>
<dbReference type="Proteomes" id="UP000789525">
    <property type="component" value="Unassembled WGS sequence"/>
</dbReference>
<name>A0ACA9LF84_9GLOM</name>
<feature type="non-terminal residue" evidence="1">
    <location>
        <position position="1"/>
    </location>
</feature>
<dbReference type="EMBL" id="CAJVPT010006095">
    <property type="protein sequence ID" value="CAG8527378.1"/>
    <property type="molecule type" value="Genomic_DNA"/>
</dbReference>
<sequence length="70" mass="7774">IYSLATLGVFSQMFLPKMVGENKGGLIMGCVLFVAIWFAFFGIPVNALVDSGVIKILGDKKELYGKFHWF</sequence>
<evidence type="ECO:0000313" key="2">
    <source>
        <dbReference type="Proteomes" id="UP000789525"/>
    </source>
</evidence>
<gene>
    <name evidence="1" type="ORF">ACOLOM_LOCUS3925</name>
</gene>
<comment type="caution">
    <text evidence="1">The sequence shown here is derived from an EMBL/GenBank/DDBJ whole genome shotgun (WGS) entry which is preliminary data.</text>
</comment>